<dbReference type="PANTHER" id="PTHR47089:SF1">
    <property type="entry name" value="GUANOSINE ABC TRANSPORTER PERMEASE PROTEIN NUPP"/>
    <property type="match status" value="1"/>
</dbReference>
<evidence type="ECO:0000313" key="7">
    <source>
        <dbReference type="EMBL" id="AEI75378.1"/>
    </source>
</evidence>
<feature type="transmembrane region" description="Helical" evidence="6">
    <location>
        <begin position="334"/>
        <end position="352"/>
    </location>
</feature>
<organism evidence="7 8">
    <name type="scientific">Cupriavidus necator (strain ATCC 43291 / DSM 13513 / CCUG 52238 / LMG 8453 / N-1)</name>
    <name type="common">Ralstonia eutropha</name>
    <dbReference type="NCBI Taxonomy" id="1042878"/>
    <lineage>
        <taxon>Bacteria</taxon>
        <taxon>Pseudomonadati</taxon>
        <taxon>Pseudomonadota</taxon>
        <taxon>Betaproteobacteria</taxon>
        <taxon>Burkholderiales</taxon>
        <taxon>Burkholderiaceae</taxon>
        <taxon>Cupriavidus</taxon>
    </lineage>
</organism>
<evidence type="ECO:0000256" key="3">
    <source>
        <dbReference type="ARBA" id="ARBA00022692"/>
    </source>
</evidence>
<proteinExistence type="predicted"/>
<reference evidence="7 8" key="1">
    <citation type="journal article" date="2011" name="J. Bacteriol.">
        <title>Complete genome sequence of the type strain Cupriavidus necator N-1.</title>
        <authorList>
            <person name="Poehlein A."/>
            <person name="Kusian B."/>
            <person name="Friedrich B."/>
            <person name="Daniel R."/>
            <person name="Bowien B."/>
        </authorList>
    </citation>
    <scope>NUCLEOTIDE SEQUENCE [LARGE SCALE GENOMIC DNA]</scope>
    <source>
        <strain evidence="8">ATCC 43291 / DSM 13513 / CCUG 52238 / LMG 8453 / N-1</strain>
    </source>
</reference>
<dbReference type="GeneID" id="34308522"/>
<dbReference type="PANTHER" id="PTHR47089">
    <property type="entry name" value="ABC TRANSPORTER, PERMEASE PROTEIN"/>
    <property type="match status" value="1"/>
</dbReference>
<dbReference type="HOGENOM" id="CLU_040769_0_0_4"/>
<dbReference type="KEGG" id="cnc:CNE_1c00080"/>
<dbReference type="Proteomes" id="UP000006798">
    <property type="component" value="Chromosome 1"/>
</dbReference>
<keyword evidence="5 6" id="KW-0472">Membrane</keyword>
<evidence type="ECO:0000313" key="8">
    <source>
        <dbReference type="Proteomes" id="UP000006798"/>
    </source>
</evidence>
<comment type="subcellular location">
    <subcellularLocation>
        <location evidence="1">Cell membrane</location>
        <topology evidence="1">Multi-pass membrane protein</topology>
    </subcellularLocation>
</comment>
<sequence>MNARLGRALTLGSLLSFPAAGHGRTVATLAAGTLVGLSVSALLLVAGGYPLGAALSSLWSGAFGGFAEGLDTLRDATPLFLVALATIVSYRAQLWNVGQEGQLVLGAIFCYGATLLAAGLPQPLPWLLPLCAGVAGGALWSTPPALARVRWGVNEIVSTMMFNYIAVFLLMYLVGHVWPESSATYLQTAPIGAPAHLPAWNAEGTLNAQFLIAAVVALALAVLFGRSVLGFEILSFGLNARTSAFKGIAAGATCLKVFAISGGIAGLCGAVMLLGTQWRLAPATLASGVGYSGIMVAMLGRLHPAGALLAALLFGALNTGSAAMQLEAGVPSTMARVMQAVLLISFLLAQAINQAQPAKRGRDA</sequence>
<feature type="transmembrane region" description="Helical" evidence="6">
    <location>
        <begin position="280"/>
        <end position="300"/>
    </location>
</feature>
<keyword evidence="3 6" id="KW-0812">Transmembrane</keyword>
<feature type="transmembrane region" description="Helical" evidence="6">
    <location>
        <begin position="248"/>
        <end position="274"/>
    </location>
</feature>
<dbReference type="CDD" id="cd06580">
    <property type="entry name" value="TM_PBP1_transp_TpRbsC_like"/>
    <property type="match status" value="1"/>
</dbReference>
<feature type="transmembrane region" description="Helical" evidence="6">
    <location>
        <begin position="126"/>
        <end position="149"/>
    </location>
</feature>
<dbReference type="RefSeq" id="WP_013955108.1">
    <property type="nucleotide sequence ID" value="NC_015726.1"/>
</dbReference>
<accession>G0ERV0</accession>
<dbReference type="Pfam" id="PF02653">
    <property type="entry name" value="BPD_transp_2"/>
    <property type="match status" value="1"/>
</dbReference>
<protein>
    <submittedName>
        <fullName evidence="7">Inner-membrane translocator</fullName>
    </submittedName>
</protein>
<evidence type="ECO:0000256" key="2">
    <source>
        <dbReference type="ARBA" id="ARBA00022475"/>
    </source>
</evidence>
<feature type="transmembrane region" description="Helical" evidence="6">
    <location>
        <begin position="161"/>
        <end position="178"/>
    </location>
</feature>
<feature type="transmembrane region" description="Helical" evidence="6">
    <location>
        <begin position="33"/>
        <end position="51"/>
    </location>
</feature>
<evidence type="ECO:0000256" key="6">
    <source>
        <dbReference type="SAM" id="Phobius"/>
    </source>
</evidence>
<evidence type="ECO:0000256" key="4">
    <source>
        <dbReference type="ARBA" id="ARBA00022989"/>
    </source>
</evidence>
<feature type="transmembrane region" description="Helical" evidence="6">
    <location>
        <begin position="103"/>
        <end position="120"/>
    </location>
</feature>
<keyword evidence="4 6" id="KW-1133">Transmembrane helix</keyword>
<name>G0ERV0_CUPNN</name>
<dbReference type="InterPro" id="IPR001851">
    <property type="entry name" value="ABC_transp_permease"/>
</dbReference>
<feature type="transmembrane region" description="Helical" evidence="6">
    <location>
        <begin position="210"/>
        <end position="236"/>
    </location>
</feature>
<dbReference type="AlphaFoldDB" id="G0ERV0"/>
<evidence type="ECO:0000256" key="5">
    <source>
        <dbReference type="ARBA" id="ARBA00023136"/>
    </source>
</evidence>
<evidence type="ECO:0000256" key="1">
    <source>
        <dbReference type="ARBA" id="ARBA00004651"/>
    </source>
</evidence>
<keyword evidence="2" id="KW-1003">Cell membrane</keyword>
<feature type="transmembrane region" description="Helical" evidence="6">
    <location>
        <begin position="307"/>
        <end position="328"/>
    </location>
</feature>
<gene>
    <name evidence="7" type="ordered locus">CNE_1c00080</name>
</gene>
<dbReference type="GO" id="GO:0022857">
    <property type="term" value="F:transmembrane transporter activity"/>
    <property type="evidence" value="ECO:0007669"/>
    <property type="project" value="InterPro"/>
</dbReference>
<dbReference type="GO" id="GO:0005886">
    <property type="term" value="C:plasma membrane"/>
    <property type="evidence" value="ECO:0007669"/>
    <property type="project" value="UniProtKB-SubCell"/>
</dbReference>
<dbReference type="EMBL" id="CP002877">
    <property type="protein sequence ID" value="AEI75378.1"/>
    <property type="molecule type" value="Genomic_DNA"/>
</dbReference>